<dbReference type="Gene3D" id="3.40.30.10">
    <property type="entry name" value="Glutaredoxin"/>
    <property type="match status" value="1"/>
</dbReference>
<dbReference type="OrthoDB" id="2309723at2759"/>
<proteinExistence type="predicted"/>
<dbReference type="EMBL" id="KZ678689">
    <property type="protein sequence ID" value="PSR76881.1"/>
    <property type="molecule type" value="Genomic_DNA"/>
</dbReference>
<accession>A0A2T2ZU82</accession>
<evidence type="ECO:0000313" key="2">
    <source>
        <dbReference type="Proteomes" id="UP000241462"/>
    </source>
</evidence>
<dbReference type="Proteomes" id="UP000241462">
    <property type="component" value="Unassembled WGS sequence"/>
</dbReference>
<dbReference type="InParanoid" id="A0A2T2ZU82"/>
<evidence type="ECO:0000313" key="1">
    <source>
        <dbReference type="EMBL" id="PSR76881.1"/>
    </source>
</evidence>
<organism evidence="1 2">
    <name type="scientific">Coniella lustricola</name>
    <dbReference type="NCBI Taxonomy" id="2025994"/>
    <lineage>
        <taxon>Eukaryota</taxon>
        <taxon>Fungi</taxon>
        <taxon>Dikarya</taxon>
        <taxon>Ascomycota</taxon>
        <taxon>Pezizomycotina</taxon>
        <taxon>Sordariomycetes</taxon>
        <taxon>Sordariomycetidae</taxon>
        <taxon>Diaporthales</taxon>
        <taxon>Schizoparmaceae</taxon>
        <taxon>Coniella</taxon>
    </lineage>
</organism>
<sequence>GSCTLAPGIFVNDLGIPFTSVLLKPGATGCGAVDGSFTPTDYKAIHFIGYVPALKVTPDGEHMLHRRAILSFGVVQITDSRCASVPDTEQAKIQDWTTWLSGTPHGCGCAMWLHPTRFTAADVPGVNDEVHGIIKETGRRKIFESRLPRDGFAIGGKTTIVDFQVALFYSWDNKILDIGMTRYAKYSEFVRNALK</sequence>
<keyword evidence="2" id="KW-1185">Reference proteome</keyword>
<name>A0A2T2ZU82_9PEZI</name>
<protein>
    <submittedName>
        <fullName evidence="1">Uncharacterized protein</fullName>
    </submittedName>
</protein>
<feature type="non-terminal residue" evidence="1">
    <location>
        <position position="1"/>
    </location>
</feature>
<gene>
    <name evidence="1" type="ORF">BD289DRAFT_378380</name>
</gene>
<dbReference type="AlphaFoldDB" id="A0A2T2ZU82"/>
<dbReference type="Gene3D" id="1.20.1050.10">
    <property type="match status" value="1"/>
</dbReference>
<reference evidence="1 2" key="1">
    <citation type="journal article" date="2018" name="Mycol. Prog.">
        <title>Coniella lustricola, a new species from submerged detritus.</title>
        <authorList>
            <person name="Raudabaugh D.B."/>
            <person name="Iturriaga T."/>
            <person name="Carver A."/>
            <person name="Mondo S."/>
            <person name="Pangilinan J."/>
            <person name="Lipzen A."/>
            <person name="He G."/>
            <person name="Amirebrahimi M."/>
            <person name="Grigoriev I.V."/>
            <person name="Miller A.N."/>
        </authorList>
    </citation>
    <scope>NUCLEOTIDE SEQUENCE [LARGE SCALE GENOMIC DNA]</scope>
    <source>
        <strain evidence="1 2">B22-T-1</strain>
    </source>
</reference>
<dbReference type="STRING" id="2025994.A0A2T2ZU82"/>